<keyword evidence="2" id="KW-0472">Membrane</keyword>
<keyword evidence="2" id="KW-0812">Transmembrane</keyword>
<name>A0A835Y2R6_9CHLO</name>
<evidence type="ECO:0000256" key="2">
    <source>
        <dbReference type="SAM" id="Phobius"/>
    </source>
</evidence>
<feature type="region of interest" description="Disordered" evidence="1">
    <location>
        <begin position="981"/>
        <end position="1028"/>
    </location>
</feature>
<dbReference type="InterPro" id="IPR001245">
    <property type="entry name" value="Ser-Thr/Tyr_kinase_cat_dom"/>
</dbReference>
<dbReference type="PROSITE" id="PS00108">
    <property type="entry name" value="PROTEIN_KINASE_ST"/>
    <property type="match status" value="1"/>
</dbReference>
<feature type="region of interest" description="Disordered" evidence="1">
    <location>
        <begin position="1134"/>
        <end position="1160"/>
    </location>
</feature>
<feature type="region of interest" description="Disordered" evidence="1">
    <location>
        <begin position="461"/>
        <end position="485"/>
    </location>
</feature>
<feature type="compositionally biased region" description="Low complexity" evidence="1">
    <location>
        <begin position="796"/>
        <end position="809"/>
    </location>
</feature>
<dbReference type="Gene3D" id="1.10.510.10">
    <property type="entry name" value="Transferase(Phosphotransferase) domain 1"/>
    <property type="match status" value="1"/>
</dbReference>
<sequence>MSAAKCSGSGEKCQGFVIGEGVAELKAVLRPVRQWTWTPTDRTAPCEGLYLNETLAASISAAEAASARASALAAFALDQLAAGQADEDAAALAAATAECAAPDCVVPGYMFYPNRFLELPFSLELAGVVMNSATAFNLTQVAAACYVSQECFAFDSTGRLWNDQSKLPAFAEQLKRQSGLWRPSDPGQRAVCGGTFLLIPPANVLGCTSRTDYALYPAPEPGPGGVPQPSAALPNGTSLEELLARCAEQPLWGPQACTAAAFPLPRMFADLPAASLAYDPARLADFNASACTGTFARMPSLAVLYDNELTSARSYTETVSPEPGLSINNQRLQFTALHTWGAAPSPDCPLGVVTCRPLVMLAFSISSSVVKPAANNGSGSFGWIRVSVRQSDESLVTSYTWHIPDPIRNGRTANEFFLYDVIPVSHRGDAVFLSAGAEPGYQVSSVVLTINVAIKTPAALARVPPGPTTPPGAEGGAAGERGDDHHQHPGLLAGISIAGGCLLVLLVALLVLRMRRRRALTFVKAGPAELELEPEPQSEPGTLGRMAEDSLDGSGAVLGGGEEACGAGAEATGLSGELALPAAFGTRGVPLAREIPEALKSQGPASTAAAVAGETPVAEGALRPWVGRVAGRWGWRGPHPKEGAAATALDRPQPQPQLQCPGDGAAAAAVPSGGGGPGAVLCSLGAERPLCGTAAKAGACAGSAESAAGGRPGSCGGPAEGRCGSGCGPVWLHGALDTAPAASGGRLGCCGGQCRCVGRCECRCCTSQCGPSPARPEALLKLCTAGSLGGGGAEGSGAASPAPPRHSASMPDAGFRCPNPAEPATHSTPPGVRPASVAEPAHRLQPRGSLPGSPLVTAAPAPAALVAADAAASGHGALAEPGGGVTPAGDGLPPTLPSLPSEGPVTNQADPRAPPQRRTARTTALTARHLLTAPAASHDGAALRLGACPRAGPLGLPALAASASASSATARSHSFHTANGGALTEELGDAPADATPAATSATLTPVGSPPERPPAGALAGGPHDPGSAELRWALHPPGQVPGVFPLAPAGEVRVQVGGQAEEAAGRSAGPGSSHTAATAVPSTAGVDAFPTHALALAQPGGAPVRGGPGVGCPASAARSASLGAPVVHRSAAAGTEAGAGPGPSSAGSGGAAAGTSASGPCAAGWHGRVGGWSEPEEATSNPLLKVVVGEVPPAEDVDLGIRPEDVQLQAIIGRGACGEVHRGVWRGRPVAVKLATDSCPPALQPQEMRTLLQEMAILTRARHPNVVHCFGGCLTPPKVFLVEELLVCSLHDFIYHPHGDRSPLKLLGLARDVALGLAYLHPTILHRDLKPSNILLDPAGRAKIADFGLARYKLRTRLCTASMEAGTTPYLPPEVFDQRVRHLTDRADVYGLGMIIWELFMRQPPWHNMRDVAIAYNVHVNKARPALPPKDRCPPRLARLIQACWAHRPRDRPSAAEVVKEITLTIAQLDRA</sequence>
<dbReference type="InterPro" id="IPR008271">
    <property type="entry name" value="Ser/Thr_kinase_AS"/>
</dbReference>
<evidence type="ECO:0000256" key="1">
    <source>
        <dbReference type="SAM" id="MobiDB-lite"/>
    </source>
</evidence>
<dbReference type="CDD" id="cd13999">
    <property type="entry name" value="STKc_MAP3K-like"/>
    <property type="match status" value="1"/>
</dbReference>
<feature type="compositionally biased region" description="Low complexity" evidence="1">
    <location>
        <begin position="990"/>
        <end position="1005"/>
    </location>
</feature>
<organism evidence="4 5">
    <name type="scientific">Edaphochlamys debaryana</name>
    <dbReference type="NCBI Taxonomy" id="47281"/>
    <lineage>
        <taxon>Eukaryota</taxon>
        <taxon>Viridiplantae</taxon>
        <taxon>Chlorophyta</taxon>
        <taxon>core chlorophytes</taxon>
        <taxon>Chlorophyceae</taxon>
        <taxon>CS clade</taxon>
        <taxon>Chlamydomonadales</taxon>
        <taxon>Chlamydomonadales incertae sedis</taxon>
        <taxon>Edaphochlamys</taxon>
    </lineage>
</organism>
<feature type="compositionally biased region" description="Low complexity" evidence="1">
    <location>
        <begin position="660"/>
        <end position="669"/>
    </location>
</feature>
<dbReference type="EMBL" id="JAEHOE010000040">
    <property type="protein sequence ID" value="KAG2493041.1"/>
    <property type="molecule type" value="Genomic_DNA"/>
</dbReference>
<feature type="domain" description="Protein kinase" evidence="3">
    <location>
        <begin position="1206"/>
        <end position="1464"/>
    </location>
</feature>
<feature type="region of interest" description="Disordered" evidence="1">
    <location>
        <begin position="793"/>
        <end position="855"/>
    </location>
</feature>
<accession>A0A835Y2R6</accession>
<dbReference type="InterPro" id="IPR011009">
    <property type="entry name" value="Kinase-like_dom_sf"/>
</dbReference>
<protein>
    <recommendedName>
        <fullName evidence="3">Protein kinase domain-containing protein</fullName>
    </recommendedName>
</protein>
<dbReference type="PROSITE" id="PS50011">
    <property type="entry name" value="PROTEIN_KINASE_DOM"/>
    <property type="match status" value="1"/>
</dbReference>
<evidence type="ECO:0000313" key="4">
    <source>
        <dbReference type="EMBL" id="KAG2493041.1"/>
    </source>
</evidence>
<comment type="caution">
    <text evidence="4">The sequence shown here is derived from an EMBL/GenBank/DDBJ whole genome shotgun (WGS) entry which is preliminary data.</text>
</comment>
<gene>
    <name evidence="4" type="ORF">HYH03_008704</name>
</gene>
<dbReference type="SMART" id="SM00220">
    <property type="entry name" value="S_TKc"/>
    <property type="match status" value="1"/>
</dbReference>
<dbReference type="PANTHER" id="PTHR44329:SF214">
    <property type="entry name" value="PROTEIN KINASE DOMAIN-CONTAINING PROTEIN"/>
    <property type="match status" value="1"/>
</dbReference>
<feature type="region of interest" description="Disordered" evidence="1">
    <location>
        <begin position="633"/>
        <end position="669"/>
    </location>
</feature>
<keyword evidence="5" id="KW-1185">Reference proteome</keyword>
<dbReference type="Gene3D" id="3.30.200.20">
    <property type="entry name" value="Phosphorylase Kinase, domain 1"/>
    <property type="match status" value="1"/>
</dbReference>
<evidence type="ECO:0000313" key="5">
    <source>
        <dbReference type="Proteomes" id="UP000612055"/>
    </source>
</evidence>
<dbReference type="SUPFAM" id="SSF56112">
    <property type="entry name" value="Protein kinase-like (PK-like)"/>
    <property type="match status" value="1"/>
</dbReference>
<evidence type="ECO:0000259" key="3">
    <source>
        <dbReference type="PROSITE" id="PS50011"/>
    </source>
</evidence>
<proteinExistence type="predicted"/>
<dbReference type="InterPro" id="IPR000719">
    <property type="entry name" value="Prot_kinase_dom"/>
</dbReference>
<keyword evidence="2" id="KW-1133">Transmembrane helix</keyword>
<dbReference type="Proteomes" id="UP000612055">
    <property type="component" value="Unassembled WGS sequence"/>
</dbReference>
<dbReference type="OrthoDB" id="549021at2759"/>
<dbReference type="Pfam" id="PF07714">
    <property type="entry name" value="PK_Tyr_Ser-Thr"/>
    <property type="match status" value="1"/>
</dbReference>
<dbReference type="GO" id="GO:0005524">
    <property type="term" value="F:ATP binding"/>
    <property type="evidence" value="ECO:0007669"/>
    <property type="project" value="InterPro"/>
</dbReference>
<dbReference type="PANTHER" id="PTHR44329">
    <property type="entry name" value="SERINE/THREONINE-PROTEIN KINASE TNNI3K-RELATED"/>
    <property type="match status" value="1"/>
</dbReference>
<feature type="transmembrane region" description="Helical" evidence="2">
    <location>
        <begin position="491"/>
        <end position="512"/>
    </location>
</feature>
<dbReference type="GO" id="GO:0004674">
    <property type="term" value="F:protein serine/threonine kinase activity"/>
    <property type="evidence" value="ECO:0007669"/>
    <property type="project" value="TreeGrafter"/>
</dbReference>
<feature type="region of interest" description="Disordered" evidence="1">
    <location>
        <begin position="875"/>
        <end position="921"/>
    </location>
</feature>
<feature type="compositionally biased region" description="Gly residues" evidence="1">
    <location>
        <begin position="1137"/>
        <end position="1152"/>
    </location>
</feature>
<reference evidence="4" key="1">
    <citation type="journal article" date="2020" name="bioRxiv">
        <title>Comparative genomics of Chlamydomonas.</title>
        <authorList>
            <person name="Craig R.J."/>
            <person name="Hasan A.R."/>
            <person name="Ness R.W."/>
            <person name="Keightley P.D."/>
        </authorList>
    </citation>
    <scope>NUCLEOTIDE SEQUENCE</scope>
    <source>
        <strain evidence="4">CCAP 11/70</strain>
    </source>
</reference>
<dbReference type="InterPro" id="IPR051681">
    <property type="entry name" value="Ser/Thr_Kinases-Pseudokinases"/>
</dbReference>